<protein>
    <submittedName>
        <fullName evidence="3">YciI family protein</fullName>
    </submittedName>
</protein>
<dbReference type="InterPro" id="IPR051807">
    <property type="entry name" value="Sec-metab_biosynth-assoc"/>
</dbReference>
<dbReference type="InterPro" id="IPR005545">
    <property type="entry name" value="YCII"/>
</dbReference>
<dbReference type="Gene3D" id="3.30.70.1060">
    <property type="entry name" value="Dimeric alpha+beta barrel"/>
    <property type="match status" value="1"/>
</dbReference>
<dbReference type="Pfam" id="PF03795">
    <property type="entry name" value="YCII"/>
    <property type="match status" value="1"/>
</dbReference>
<comment type="similarity">
    <text evidence="1">Belongs to the YciI family.</text>
</comment>
<accession>A0ABU7XGA2</accession>
<dbReference type="InterPro" id="IPR011008">
    <property type="entry name" value="Dimeric_a/b-barrel"/>
</dbReference>
<dbReference type="SUPFAM" id="SSF54909">
    <property type="entry name" value="Dimeric alpha+beta barrel"/>
    <property type="match status" value="1"/>
</dbReference>
<organism evidence="3 4">
    <name type="scientific">Methylocystis borbori</name>
    <dbReference type="NCBI Taxonomy" id="3118750"/>
    <lineage>
        <taxon>Bacteria</taxon>
        <taxon>Pseudomonadati</taxon>
        <taxon>Pseudomonadota</taxon>
        <taxon>Alphaproteobacteria</taxon>
        <taxon>Hyphomicrobiales</taxon>
        <taxon>Methylocystaceae</taxon>
        <taxon>Methylocystis</taxon>
    </lineage>
</organism>
<sequence length="95" mass="10147">MLFAALCLDKPDHVDLRLSTRAAHLAFLDAHAAQVKLGGPFLDAAGEKPVGSLLILDCENEAAARALLAQDPYAQAGLFAQVDLRPWKRVVGAQI</sequence>
<evidence type="ECO:0000259" key="2">
    <source>
        <dbReference type="Pfam" id="PF03795"/>
    </source>
</evidence>
<dbReference type="PANTHER" id="PTHR33606:SF3">
    <property type="entry name" value="PROTEIN YCII"/>
    <property type="match status" value="1"/>
</dbReference>
<proteinExistence type="inferred from homology"/>
<reference evidence="3 4" key="1">
    <citation type="submission" date="2024-02" db="EMBL/GenBank/DDBJ databases">
        <authorList>
            <person name="Grouzdev D."/>
        </authorList>
    </citation>
    <scope>NUCLEOTIDE SEQUENCE [LARGE SCALE GENOMIC DNA]</scope>
    <source>
        <strain evidence="3 4">9N</strain>
    </source>
</reference>
<keyword evidence="4" id="KW-1185">Reference proteome</keyword>
<comment type="caution">
    <text evidence="3">The sequence shown here is derived from an EMBL/GenBank/DDBJ whole genome shotgun (WGS) entry which is preliminary data.</text>
</comment>
<feature type="domain" description="YCII-related" evidence="2">
    <location>
        <begin position="1"/>
        <end position="88"/>
    </location>
</feature>
<gene>
    <name evidence="3" type="ORF">V3H18_07650</name>
</gene>
<evidence type="ECO:0000313" key="4">
    <source>
        <dbReference type="Proteomes" id="UP001350748"/>
    </source>
</evidence>
<evidence type="ECO:0000313" key="3">
    <source>
        <dbReference type="EMBL" id="MEF3366406.1"/>
    </source>
</evidence>
<evidence type="ECO:0000256" key="1">
    <source>
        <dbReference type="ARBA" id="ARBA00007689"/>
    </source>
</evidence>
<dbReference type="PANTHER" id="PTHR33606">
    <property type="entry name" value="PROTEIN YCII"/>
    <property type="match status" value="1"/>
</dbReference>
<dbReference type="EMBL" id="JAZHYN010000017">
    <property type="protein sequence ID" value="MEF3366406.1"/>
    <property type="molecule type" value="Genomic_DNA"/>
</dbReference>
<name>A0ABU7XGA2_9HYPH</name>
<dbReference type="RefSeq" id="WP_332081419.1">
    <property type="nucleotide sequence ID" value="NZ_JAZHYN010000017.1"/>
</dbReference>
<dbReference type="Proteomes" id="UP001350748">
    <property type="component" value="Unassembled WGS sequence"/>
</dbReference>